<dbReference type="Pfam" id="PF11716">
    <property type="entry name" value="MDMPI_N"/>
    <property type="match status" value="1"/>
</dbReference>
<keyword evidence="3" id="KW-1185">Reference proteome</keyword>
<dbReference type="InterPro" id="IPR017517">
    <property type="entry name" value="Maleyloyr_isom"/>
</dbReference>
<dbReference type="InterPro" id="IPR034660">
    <property type="entry name" value="DinB/YfiT-like"/>
</dbReference>
<dbReference type="AlphaFoldDB" id="A0A1G7I369"/>
<evidence type="ECO:0000313" key="2">
    <source>
        <dbReference type="EMBL" id="SDF07200.1"/>
    </source>
</evidence>
<evidence type="ECO:0000313" key="3">
    <source>
        <dbReference type="Proteomes" id="UP000199406"/>
    </source>
</evidence>
<dbReference type="InterPro" id="IPR017520">
    <property type="entry name" value="CHP03086"/>
</dbReference>
<accession>A0A1G7I369</accession>
<dbReference type="STRING" id="1550231.SAMN05660662_0981"/>
<dbReference type="SUPFAM" id="SSF109854">
    <property type="entry name" value="DinB/YfiT-like putative metalloenzymes"/>
    <property type="match status" value="1"/>
</dbReference>
<sequence length="193" mass="20514">METTTFDLAPAAEELRRVLAGVRDAQLCDPTPCEATAVAGLLDHVLGLTLAFRMAAEKVVPGGAPQADAAALPADWRARLPAQLDDLVEAWRKPDAWEGTAEAGGVEMPAPVMAVVALDELVVHGWDLAVATGQEYRPDEESVRRCLEFAESVGDDPEARAGLYGPVVPVPDDAPVLDRLLGQTGRDPAWTAR</sequence>
<gene>
    <name evidence="2" type="ORF">SAMN05660662_0981</name>
</gene>
<dbReference type="GO" id="GO:0046872">
    <property type="term" value="F:metal ion binding"/>
    <property type="evidence" value="ECO:0007669"/>
    <property type="project" value="InterPro"/>
</dbReference>
<dbReference type="EMBL" id="FNBT01000001">
    <property type="protein sequence ID" value="SDF07200.1"/>
    <property type="molecule type" value="Genomic_DNA"/>
</dbReference>
<name>A0A1G7I369_9ACTN</name>
<organism evidence="2 3">
    <name type="scientific">Blastococcus aurantiacus</name>
    <dbReference type="NCBI Taxonomy" id="1550231"/>
    <lineage>
        <taxon>Bacteria</taxon>
        <taxon>Bacillati</taxon>
        <taxon>Actinomycetota</taxon>
        <taxon>Actinomycetes</taxon>
        <taxon>Geodermatophilales</taxon>
        <taxon>Geodermatophilaceae</taxon>
        <taxon>Blastococcus</taxon>
    </lineage>
</organism>
<feature type="domain" description="Mycothiol-dependent maleylpyruvate isomerase metal-binding" evidence="1">
    <location>
        <begin position="8"/>
        <end position="129"/>
    </location>
</feature>
<dbReference type="Gene3D" id="1.20.120.450">
    <property type="entry name" value="dinb family like domain"/>
    <property type="match status" value="1"/>
</dbReference>
<protein>
    <submittedName>
        <fullName evidence="2">TIGR03086 family protein</fullName>
    </submittedName>
</protein>
<dbReference type="NCBIfam" id="TIGR03083">
    <property type="entry name" value="maleylpyruvate isomerase family mycothiol-dependent enzyme"/>
    <property type="match status" value="1"/>
</dbReference>
<proteinExistence type="predicted"/>
<dbReference type="NCBIfam" id="TIGR03086">
    <property type="entry name" value="TIGR03086 family metal-binding protein"/>
    <property type="match status" value="1"/>
</dbReference>
<dbReference type="InterPro" id="IPR024344">
    <property type="entry name" value="MDMPI_metal-binding"/>
</dbReference>
<dbReference type="Proteomes" id="UP000199406">
    <property type="component" value="Unassembled WGS sequence"/>
</dbReference>
<reference evidence="3" key="1">
    <citation type="submission" date="2016-10" db="EMBL/GenBank/DDBJ databases">
        <authorList>
            <person name="Varghese N."/>
            <person name="Submissions S."/>
        </authorList>
    </citation>
    <scope>NUCLEOTIDE SEQUENCE [LARGE SCALE GENOMIC DNA]</scope>
    <source>
        <strain evidence="3">DSM 44268</strain>
    </source>
</reference>
<evidence type="ECO:0000259" key="1">
    <source>
        <dbReference type="Pfam" id="PF11716"/>
    </source>
</evidence>
<dbReference type="RefSeq" id="WP_255362185.1">
    <property type="nucleotide sequence ID" value="NZ_FNBT01000001.1"/>
</dbReference>